<protein>
    <recommendedName>
        <fullName evidence="4">PE family protein</fullName>
    </recommendedName>
</protein>
<keyword evidence="1" id="KW-0732">Signal</keyword>
<gene>
    <name evidence="2" type="ORF">MU0083_001065</name>
</gene>
<organism evidence="2 3">
    <name type="scientific">[Mycobacterium] kokjensenii</name>
    <dbReference type="NCBI Taxonomy" id="3064287"/>
    <lineage>
        <taxon>Bacteria</taxon>
        <taxon>Bacillati</taxon>
        <taxon>Actinomycetota</taxon>
        <taxon>Actinomycetes</taxon>
        <taxon>Mycobacteriales</taxon>
        <taxon>Mycobacteriaceae</taxon>
        <taxon>Mycolicibacter</taxon>
    </lineage>
</organism>
<sequence>MKISTKPWLAPLVAATFLAANPAVVPVVQHNDVQASAVTLTAGGSALDLLGSLGPDLLALQNSALQNAPDLLDIPGEAAYGFLGLGGFVESAISMFNSVVGPLLSILYSIPFVGPTLYSVVTTPISMVEGFIWQMFVGTTYVPFFYYYAEATDFSAEATDPGAVLDLPDAPDLGGTALEFGDLSDFGDGGILIQDAVESLLDMAL</sequence>
<keyword evidence="3" id="KW-1185">Reference proteome</keyword>
<dbReference type="RefSeq" id="WP_308476020.1">
    <property type="nucleotide sequence ID" value="NZ_OY726394.1"/>
</dbReference>
<name>A0ABN9MUI6_9MYCO</name>
<evidence type="ECO:0000256" key="1">
    <source>
        <dbReference type="SAM" id="SignalP"/>
    </source>
</evidence>
<feature type="chain" id="PRO_5045986619" description="PE family protein" evidence="1">
    <location>
        <begin position="23"/>
        <end position="205"/>
    </location>
</feature>
<accession>A0ABN9MUI6</accession>
<evidence type="ECO:0000313" key="2">
    <source>
        <dbReference type="EMBL" id="CAJ1495202.1"/>
    </source>
</evidence>
<feature type="signal peptide" evidence="1">
    <location>
        <begin position="1"/>
        <end position="22"/>
    </location>
</feature>
<evidence type="ECO:0008006" key="4">
    <source>
        <dbReference type="Google" id="ProtNLM"/>
    </source>
</evidence>
<proteinExistence type="predicted"/>
<reference evidence="2 3" key="1">
    <citation type="submission" date="2023-08" db="EMBL/GenBank/DDBJ databases">
        <authorList>
            <person name="Folkvardsen B D."/>
            <person name="Norman A."/>
        </authorList>
    </citation>
    <scope>NUCLEOTIDE SEQUENCE [LARGE SCALE GENOMIC DNA]</scope>
    <source>
        <strain evidence="2 3">Mu0083</strain>
    </source>
</reference>
<evidence type="ECO:0000313" key="3">
    <source>
        <dbReference type="Proteomes" id="UP001190336"/>
    </source>
</evidence>
<dbReference type="EMBL" id="OY726394">
    <property type="protein sequence ID" value="CAJ1495202.1"/>
    <property type="molecule type" value="Genomic_DNA"/>
</dbReference>
<dbReference type="Proteomes" id="UP001190336">
    <property type="component" value="Chromosome"/>
</dbReference>